<reference evidence="1 2" key="1">
    <citation type="submission" date="2020-08" db="EMBL/GenBank/DDBJ databases">
        <title>Sequencing the genomes of 1000 actinobacteria strains.</title>
        <authorList>
            <person name="Klenk H.-P."/>
        </authorList>
    </citation>
    <scope>NUCLEOTIDE SEQUENCE [LARGE SCALE GENOMIC DNA]</scope>
    <source>
        <strain evidence="1 2">DSM 20419</strain>
    </source>
</reference>
<sequence>MHARAGGERIEPEGADFEHRLRSARLTAELCPDAGAELPEMERLRDVVVGTRVEPEDAIIDAIPGRDDDHGQLAP</sequence>
<protein>
    <submittedName>
        <fullName evidence="1">Uncharacterized protein</fullName>
    </submittedName>
</protein>
<dbReference type="EMBL" id="JACHWJ010000003">
    <property type="protein sequence ID" value="MBB2957871.1"/>
    <property type="molecule type" value="Genomic_DNA"/>
</dbReference>
<proteinExistence type="predicted"/>
<name>A0A7W4YGB4_9MICO</name>
<dbReference type="Proteomes" id="UP000545286">
    <property type="component" value="Unassembled WGS sequence"/>
</dbReference>
<evidence type="ECO:0000313" key="1">
    <source>
        <dbReference type="EMBL" id="MBB2957871.1"/>
    </source>
</evidence>
<accession>A0A7W4YGB4</accession>
<keyword evidence="2" id="KW-1185">Reference proteome</keyword>
<dbReference type="AlphaFoldDB" id="A0A7W4YGB4"/>
<gene>
    <name evidence="1" type="ORF">FHX72_002016</name>
</gene>
<comment type="caution">
    <text evidence="1">The sequence shown here is derived from an EMBL/GenBank/DDBJ whole genome shotgun (WGS) entry which is preliminary data.</text>
</comment>
<organism evidence="1 2">
    <name type="scientific">Pseudoclavibacter helvolus</name>
    <dbReference type="NCBI Taxonomy" id="255205"/>
    <lineage>
        <taxon>Bacteria</taxon>
        <taxon>Bacillati</taxon>
        <taxon>Actinomycetota</taxon>
        <taxon>Actinomycetes</taxon>
        <taxon>Micrococcales</taxon>
        <taxon>Microbacteriaceae</taxon>
        <taxon>Pseudoclavibacter</taxon>
    </lineage>
</organism>
<evidence type="ECO:0000313" key="2">
    <source>
        <dbReference type="Proteomes" id="UP000545286"/>
    </source>
</evidence>